<proteinExistence type="inferred from homology"/>
<evidence type="ECO:0000256" key="11">
    <source>
        <dbReference type="SAM" id="MobiDB-lite"/>
    </source>
</evidence>
<dbReference type="OMA" id="RDFSCEY"/>
<feature type="compositionally biased region" description="Low complexity" evidence="11">
    <location>
        <begin position="51"/>
        <end position="69"/>
    </location>
</feature>
<evidence type="ECO:0000259" key="12">
    <source>
        <dbReference type="PROSITE" id="PS50160"/>
    </source>
</evidence>
<dbReference type="CDD" id="cd07969">
    <property type="entry name" value="OBF_DNA_ligase_I"/>
    <property type="match status" value="1"/>
</dbReference>
<dbReference type="GO" id="GO:0005524">
    <property type="term" value="F:ATP binding"/>
    <property type="evidence" value="ECO:0007669"/>
    <property type="project" value="UniProtKB-KW"/>
</dbReference>
<name>A0A284RBT8_ARMOS</name>
<evidence type="ECO:0000256" key="5">
    <source>
        <dbReference type="ARBA" id="ARBA00022741"/>
    </source>
</evidence>
<comment type="catalytic activity">
    <reaction evidence="8 9">
        <text>ATP + (deoxyribonucleotide)n-3'-hydroxyl + 5'-phospho-(deoxyribonucleotide)m = (deoxyribonucleotide)n+m + AMP + diphosphate.</text>
        <dbReference type="EC" id="6.5.1.1"/>
    </reaction>
</comment>
<organism evidence="13 14">
    <name type="scientific">Armillaria ostoyae</name>
    <name type="common">Armillaria root rot fungus</name>
    <dbReference type="NCBI Taxonomy" id="47428"/>
    <lineage>
        <taxon>Eukaryota</taxon>
        <taxon>Fungi</taxon>
        <taxon>Dikarya</taxon>
        <taxon>Basidiomycota</taxon>
        <taxon>Agaricomycotina</taxon>
        <taxon>Agaricomycetes</taxon>
        <taxon>Agaricomycetidae</taxon>
        <taxon>Agaricales</taxon>
        <taxon>Marasmiineae</taxon>
        <taxon>Physalacriaceae</taxon>
        <taxon>Armillaria</taxon>
    </lineage>
</organism>
<dbReference type="InterPro" id="IPR012340">
    <property type="entry name" value="NA-bd_OB-fold"/>
</dbReference>
<gene>
    <name evidence="13" type="ORF">ARMOST_09559</name>
</gene>
<comment type="subcellular location">
    <subcellularLocation>
        <location evidence="1">Nucleus</location>
    </subcellularLocation>
</comment>
<dbReference type="GO" id="GO:0071897">
    <property type="term" value="P:DNA biosynthetic process"/>
    <property type="evidence" value="ECO:0007669"/>
    <property type="project" value="InterPro"/>
</dbReference>
<feature type="region of interest" description="Disordered" evidence="11">
    <location>
        <begin position="813"/>
        <end position="856"/>
    </location>
</feature>
<dbReference type="AlphaFoldDB" id="A0A284RBT8"/>
<dbReference type="FunFam" id="3.30.470.30:FF:000002">
    <property type="entry name" value="DNA ligase"/>
    <property type="match status" value="1"/>
</dbReference>
<dbReference type="EMBL" id="FUEG01000006">
    <property type="protein sequence ID" value="SJL06223.1"/>
    <property type="molecule type" value="Genomic_DNA"/>
</dbReference>
<dbReference type="InterPro" id="IPR012308">
    <property type="entry name" value="DNA_ligase_ATP-dep_N"/>
</dbReference>
<dbReference type="NCBIfam" id="TIGR00574">
    <property type="entry name" value="dnl1"/>
    <property type="match status" value="1"/>
</dbReference>
<dbReference type="Gene3D" id="2.40.50.140">
    <property type="entry name" value="Nucleic acid-binding proteins"/>
    <property type="match status" value="1"/>
</dbReference>
<keyword evidence="14" id="KW-1185">Reference proteome</keyword>
<dbReference type="SUPFAM" id="SSF56091">
    <property type="entry name" value="DNA ligase/mRNA capping enzyme, catalytic domain"/>
    <property type="match status" value="1"/>
</dbReference>
<dbReference type="PANTHER" id="PTHR45674:SF9">
    <property type="entry name" value="DNA LIGASE 3"/>
    <property type="match status" value="1"/>
</dbReference>
<feature type="domain" description="ATP-dependent DNA ligase family profile" evidence="12">
    <location>
        <begin position="543"/>
        <end position="706"/>
    </location>
</feature>
<dbReference type="GO" id="GO:0006310">
    <property type="term" value="P:DNA recombination"/>
    <property type="evidence" value="ECO:0007669"/>
    <property type="project" value="UniProtKB-KW"/>
</dbReference>
<dbReference type="Pfam" id="PF01068">
    <property type="entry name" value="DNA_ligase_A_M"/>
    <property type="match status" value="1"/>
</dbReference>
<evidence type="ECO:0000256" key="9">
    <source>
        <dbReference type="RuleBase" id="RU000617"/>
    </source>
</evidence>
<sequence>MSKRRTSLASPENKRRKITDQAQIDSFFSSPKKSTLNLSKSPAPSAKRGSRSSTTKSNTPSSSQLTVSSTSREVIDVDLWDSGPVASAASAEELSAVGPTHDSLSLAKPSALVMALSRNEGAILCPPYETLPQDVSLFKPDPSLFFPPIHTGTKTSSVPYAFLAHTLSEVSGTRSRISIINALTNSFRIILMYDPASLLPAVYLLSNTLSPPYIQIELGLGPSAISQAIQHVSGLSSSALRKLYNKTGDPGDVAVEAKSNMRTLLPHPPLLVPSVYEVLLKISKSKGQGASKQRQSIAEKLLVSAKGEETRFLVRTLCQNLRVGAVRTSILTALARAIVLTPLDPQLKFKDPEHSSWYATKTLLDAACPVMEGKSNASRDALYAMFKNAETLIRQVFCQHPNYDHIITGLFEVGLDGLAEKVPLTVGVPLYPTLGTPIRSLDEIYERLGDLPFTAEFKYDGQRAQIHAWKTTDDLVKVSIFSRHLEEMTSKYPDVVALVEHMLLSSKAQDFIMDSEIVAIDPSDGSLRTFQELSTRARKDVNLADIQVPVGVFGFDLMYLDGKKLLETDLRQRRALLQTRFPPLNTGSNEVARFYHVERCDSVDGRSAIEDFWEKAMDSRSEGLMIKLLDTEIPEHNSDKEISSNRKPLFATYNADKRTYAWIKLKKDYVMEGGVSDSLDLIPIGAWNGNGRKAKFWSPILLGMWDPSSGCAVAVCKCMSGFTDGFYKDVTERYALTEDSDVCSQKPRWDCELGGFRPEVYFKPQELWEIRGADITISPVSVAAKGLVSSTKGLSLRFPRFIRIREDKGVSQASTPQFLADMYTSQQGRSDKKGGNDEGDLIDADVSDSDVEEEEG</sequence>
<accession>A0A284RBT8</accession>
<dbReference type="InterPro" id="IPR000977">
    <property type="entry name" value="DNA_ligase_ATP-dep"/>
</dbReference>
<dbReference type="GO" id="GO:0003677">
    <property type="term" value="F:DNA binding"/>
    <property type="evidence" value="ECO:0007669"/>
    <property type="project" value="InterPro"/>
</dbReference>
<evidence type="ECO:0000256" key="3">
    <source>
        <dbReference type="ARBA" id="ARBA00022598"/>
    </source>
</evidence>
<dbReference type="GO" id="GO:0006273">
    <property type="term" value="P:lagging strand elongation"/>
    <property type="evidence" value="ECO:0007669"/>
    <property type="project" value="TreeGrafter"/>
</dbReference>
<dbReference type="InterPro" id="IPR050191">
    <property type="entry name" value="ATP-dep_DNA_ligase"/>
</dbReference>
<dbReference type="SUPFAM" id="SSF50249">
    <property type="entry name" value="Nucleic acid-binding proteins"/>
    <property type="match status" value="1"/>
</dbReference>
<feature type="compositionally biased region" description="Acidic residues" evidence="11">
    <location>
        <begin position="837"/>
        <end position="856"/>
    </location>
</feature>
<keyword evidence="4" id="KW-0235">DNA replication</keyword>
<dbReference type="InterPro" id="IPR036599">
    <property type="entry name" value="DNA_ligase_N_sf"/>
</dbReference>
<dbReference type="Pfam" id="PF04679">
    <property type="entry name" value="DNA_ligase_A_C"/>
    <property type="match status" value="1"/>
</dbReference>
<protein>
    <recommendedName>
        <fullName evidence="9">DNA ligase</fullName>
        <ecNumber evidence="9">6.5.1.1</ecNumber>
    </recommendedName>
</protein>
<dbReference type="SUPFAM" id="SSF117018">
    <property type="entry name" value="ATP-dependent DNA ligase DNA-binding domain"/>
    <property type="match status" value="1"/>
</dbReference>
<evidence type="ECO:0000313" key="13">
    <source>
        <dbReference type="EMBL" id="SJL06223.1"/>
    </source>
</evidence>
<dbReference type="InterPro" id="IPR016059">
    <property type="entry name" value="DNA_ligase_ATP-dep_CS"/>
</dbReference>
<dbReference type="PROSITE" id="PS00697">
    <property type="entry name" value="DNA_LIGASE_A1"/>
    <property type="match status" value="1"/>
</dbReference>
<dbReference type="GO" id="GO:0005634">
    <property type="term" value="C:nucleus"/>
    <property type="evidence" value="ECO:0007669"/>
    <property type="project" value="UniProtKB-SubCell"/>
</dbReference>
<feature type="compositionally biased region" description="Polar residues" evidence="11">
    <location>
        <begin position="813"/>
        <end position="828"/>
    </location>
</feature>
<dbReference type="Gene3D" id="3.30.470.30">
    <property type="entry name" value="DNA ligase/mRNA capping enzyme"/>
    <property type="match status" value="1"/>
</dbReference>
<evidence type="ECO:0000256" key="6">
    <source>
        <dbReference type="ARBA" id="ARBA00022840"/>
    </source>
</evidence>
<evidence type="ECO:0000256" key="1">
    <source>
        <dbReference type="ARBA" id="ARBA00004123"/>
    </source>
</evidence>
<reference evidence="14" key="1">
    <citation type="journal article" date="2017" name="Nat. Ecol. Evol.">
        <title>Genome expansion and lineage-specific genetic innovations in the forest pathogenic fungi Armillaria.</title>
        <authorList>
            <person name="Sipos G."/>
            <person name="Prasanna A.N."/>
            <person name="Walter M.C."/>
            <person name="O'Connor E."/>
            <person name="Balint B."/>
            <person name="Krizsan K."/>
            <person name="Kiss B."/>
            <person name="Hess J."/>
            <person name="Varga T."/>
            <person name="Slot J."/>
            <person name="Riley R."/>
            <person name="Boka B."/>
            <person name="Rigling D."/>
            <person name="Barry K."/>
            <person name="Lee J."/>
            <person name="Mihaltcheva S."/>
            <person name="LaButti K."/>
            <person name="Lipzen A."/>
            <person name="Waldron R."/>
            <person name="Moloney N.M."/>
            <person name="Sperisen C."/>
            <person name="Kredics L."/>
            <person name="Vagvoelgyi C."/>
            <person name="Patrignani A."/>
            <person name="Fitzpatrick D."/>
            <person name="Nagy I."/>
            <person name="Doyle S."/>
            <person name="Anderson J.B."/>
            <person name="Grigoriev I.V."/>
            <person name="Gueldener U."/>
            <person name="Muensterkoetter M."/>
            <person name="Nagy L.G."/>
        </authorList>
    </citation>
    <scope>NUCLEOTIDE SEQUENCE [LARGE SCALE GENOMIC DNA]</scope>
    <source>
        <strain evidence="14">C18/9</strain>
    </source>
</reference>
<dbReference type="EC" id="6.5.1.1" evidence="9"/>
<dbReference type="PANTHER" id="PTHR45674">
    <property type="entry name" value="DNA LIGASE 1/3 FAMILY MEMBER"/>
    <property type="match status" value="1"/>
</dbReference>
<keyword evidence="5 9" id="KW-0547">Nucleotide-binding</keyword>
<evidence type="ECO:0000256" key="10">
    <source>
        <dbReference type="RuleBase" id="RU004196"/>
    </source>
</evidence>
<keyword evidence="3 9" id="KW-0436">Ligase</keyword>
<evidence type="ECO:0000256" key="8">
    <source>
        <dbReference type="ARBA" id="ARBA00034003"/>
    </source>
</evidence>
<keyword evidence="9" id="KW-0227">DNA damage</keyword>
<dbReference type="STRING" id="47428.A0A284RBT8"/>
<evidence type="ECO:0000256" key="4">
    <source>
        <dbReference type="ARBA" id="ARBA00022705"/>
    </source>
</evidence>
<dbReference type="Gene3D" id="1.10.3260.10">
    <property type="entry name" value="DNA ligase, ATP-dependent, N-terminal domain"/>
    <property type="match status" value="1"/>
</dbReference>
<evidence type="ECO:0000256" key="7">
    <source>
        <dbReference type="ARBA" id="ARBA00023242"/>
    </source>
</evidence>
<keyword evidence="9" id="KW-0234">DNA repair</keyword>
<dbReference type="PROSITE" id="PS50160">
    <property type="entry name" value="DNA_LIGASE_A3"/>
    <property type="match status" value="1"/>
</dbReference>
<comment type="similarity">
    <text evidence="2 10">Belongs to the ATP-dependent DNA ligase family.</text>
</comment>
<dbReference type="OrthoDB" id="206088at2759"/>
<dbReference type="Proteomes" id="UP000219338">
    <property type="component" value="Unassembled WGS sequence"/>
</dbReference>
<dbReference type="InterPro" id="IPR012310">
    <property type="entry name" value="DNA_ligase_ATP-dep_cent"/>
</dbReference>
<dbReference type="InterPro" id="IPR012309">
    <property type="entry name" value="DNA_ligase_ATP-dep_C"/>
</dbReference>
<feature type="region of interest" description="Disordered" evidence="11">
    <location>
        <begin position="1"/>
        <end position="69"/>
    </location>
</feature>
<dbReference type="CDD" id="cd07900">
    <property type="entry name" value="Adenylation_DNA_ligase_I_Euk"/>
    <property type="match status" value="1"/>
</dbReference>
<keyword evidence="6 9" id="KW-0067">ATP-binding</keyword>
<dbReference type="GO" id="GO:0006281">
    <property type="term" value="P:DNA repair"/>
    <property type="evidence" value="ECO:0007669"/>
    <property type="project" value="UniProtKB-KW"/>
</dbReference>
<keyword evidence="9" id="KW-0233">DNA recombination</keyword>
<evidence type="ECO:0000313" key="14">
    <source>
        <dbReference type="Proteomes" id="UP000219338"/>
    </source>
</evidence>
<dbReference type="GO" id="GO:0003910">
    <property type="term" value="F:DNA ligase (ATP) activity"/>
    <property type="evidence" value="ECO:0007669"/>
    <property type="project" value="UniProtKB-EC"/>
</dbReference>
<evidence type="ECO:0000256" key="2">
    <source>
        <dbReference type="ARBA" id="ARBA00007572"/>
    </source>
</evidence>
<feature type="compositionally biased region" description="Polar residues" evidence="11">
    <location>
        <begin position="20"/>
        <end position="42"/>
    </location>
</feature>
<keyword evidence="7" id="KW-0539">Nucleus</keyword>
<dbReference type="Pfam" id="PF04675">
    <property type="entry name" value="DNA_ligase_A_N"/>
    <property type="match status" value="1"/>
</dbReference>